<comment type="caution">
    <text evidence="4">The sequence shown here is derived from an EMBL/GenBank/DDBJ whole genome shotgun (WGS) entry which is preliminary data.</text>
</comment>
<dbReference type="EMBL" id="JBFCZG010000003">
    <property type="protein sequence ID" value="KAL3424404.1"/>
    <property type="molecule type" value="Genomic_DNA"/>
</dbReference>
<dbReference type="Gene3D" id="4.10.240.10">
    <property type="entry name" value="Zn(2)-C6 fungal-type DNA-binding domain"/>
    <property type="match status" value="1"/>
</dbReference>
<feature type="region of interest" description="Disordered" evidence="2">
    <location>
        <begin position="61"/>
        <end position="81"/>
    </location>
</feature>
<gene>
    <name evidence="4" type="ORF">PVAG01_03685</name>
</gene>
<dbReference type="InterPro" id="IPR001138">
    <property type="entry name" value="Zn2Cys6_DnaBD"/>
</dbReference>
<dbReference type="SMART" id="SM00066">
    <property type="entry name" value="GAL4"/>
    <property type="match status" value="1"/>
</dbReference>
<evidence type="ECO:0000256" key="1">
    <source>
        <dbReference type="ARBA" id="ARBA00023242"/>
    </source>
</evidence>
<keyword evidence="1" id="KW-0539">Nucleus</keyword>
<dbReference type="SUPFAM" id="SSF57701">
    <property type="entry name" value="Zn2/Cys6 DNA-binding domain"/>
    <property type="match status" value="1"/>
</dbReference>
<dbReference type="PANTHER" id="PTHR38791:SF5">
    <property type="entry name" value="TRANSCRIPTION FACTOR DBAG-RELATED"/>
    <property type="match status" value="1"/>
</dbReference>
<keyword evidence="5" id="KW-1185">Reference proteome</keyword>
<evidence type="ECO:0000259" key="3">
    <source>
        <dbReference type="PROSITE" id="PS50048"/>
    </source>
</evidence>
<dbReference type="InterPro" id="IPR053175">
    <property type="entry name" value="DHMBA_Reg_Transcription_Factor"/>
</dbReference>
<reference evidence="4 5" key="1">
    <citation type="submission" date="2024-06" db="EMBL/GenBank/DDBJ databases">
        <title>Complete genome of Phlyctema vagabunda strain 19-DSS-EL-015.</title>
        <authorList>
            <person name="Fiorenzani C."/>
        </authorList>
    </citation>
    <scope>NUCLEOTIDE SEQUENCE [LARGE SCALE GENOMIC DNA]</scope>
    <source>
        <strain evidence="4 5">19-DSS-EL-015</strain>
    </source>
</reference>
<dbReference type="PROSITE" id="PS00463">
    <property type="entry name" value="ZN2_CY6_FUNGAL_1"/>
    <property type="match status" value="1"/>
</dbReference>
<name>A0ABR4PM40_9HELO</name>
<protein>
    <submittedName>
        <fullName evidence="4">White-opaque regulator 1-like protein 1</fullName>
    </submittedName>
</protein>
<evidence type="ECO:0000313" key="4">
    <source>
        <dbReference type="EMBL" id="KAL3424404.1"/>
    </source>
</evidence>
<dbReference type="InterPro" id="IPR036864">
    <property type="entry name" value="Zn2-C6_fun-type_DNA-bd_sf"/>
</dbReference>
<dbReference type="CDD" id="cd00067">
    <property type="entry name" value="GAL4"/>
    <property type="match status" value="1"/>
</dbReference>
<dbReference type="PROSITE" id="PS50048">
    <property type="entry name" value="ZN2_CY6_FUNGAL_2"/>
    <property type="match status" value="1"/>
</dbReference>
<dbReference type="Proteomes" id="UP001629113">
    <property type="component" value="Unassembled WGS sequence"/>
</dbReference>
<dbReference type="Pfam" id="PF00172">
    <property type="entry name" value="Zn_clus"/>
    <property type="match status" value="1"/>
</dbReference>
<evidence type="ECO:0000256" key="2">
    <source>
        <dbReference type="SAM" id="MobiDB-lite"/>
    </source>
</evidence>
<evidence type="ECO:0000313" key="5">
    <source>
        <dbReference type="Proteomes" id="UP001629113"/>
    </source>
</evidence>
<proteinExistence type="predicted"/>
<feature type="domain" description="Zn(2)-C6 fungal-type" evidence="3">
    <location>
        <begin position="10"/>
        <end position="38"/>
    </location>
</feature>
<accession>A0ABR4PM40</accession>
<sequence length="522" mass="57192">MVNIGRPSRGCTVCRKRKIKCDEASPGCSYCFKKQIVCPGYQDAFDLAFRDQSIVAERSVQRRKKATDRQGHGRISCQGSSNLSLVPDLPAVNIQMASSTSLSTSSRVQPSLSEDYSKYALDFFCSSYLTLPRPPEVRQGCFELLYPVFKASDPSSPLRPATYAVGSVLLEAWILRSPGNISTARPFYLKALSKLRAILSDANATITDDILMAVLILEVYEGLVSFFKGDRSKGTHVSGAVALVHNRKSDLSQDLVVAVRNNMVDTAIQSSQPVPPVVTPWKDVAVNSPKNAAERVDEIDFKVANILALAATELPKIDATSKAGSEALQRLLDAAEDIDTELAAWASSVPESWAPIVVSGPQAIPASVKTAGLYGDSCAIYSHILIANTLNRYRCFRSRLNSLIITCHIKFQTQCSPTKTAKSLEIIQQMVDGICSSVPFYLGDRTARGRLDVTIHYPQIPHQPLPEKHLLAAPTLGGWFLIARLKDALSLNCSLRQGQHEWIRGQMGRLIRIYGIEPSTKP</sequence>
<dbReference type="PANTHER" id="PTHR38791">
    <property type="entry name" value="ZN(II)2CYS6 TRANSCRIPTION FACTOR (EUROFUNG)-RELATED-RELATED"/>
    <property type="match status" value="1"/>
</dbReference>
<organism evidence="4 5">
    <name type="scientific">Phlyctema vagabunda</name>
    <dbReference type="NCBI Taxonomy" id="108571"/>
    <lineage>
        <taxon>Eukaryota</taxon>
        <taxon>Fungi</taxon>
        <taxon>Dikarya</taxon>
        <taxon>Ascomycota</taxon>
        <taxon>Pezizomycotina</taxon>
        <taxon>Leotiomycetes</taxon>
        <taxon>Helotiales</taxon>
        <taxon>Dermateaceae</taxon>
        <taxon>Phlyctema</taxon>
    </lineage>
</organism>